<protein>
    <submittedName>
        <fullName evidence="3">Uncharacterized protein</fullName>
    </submittedName>
</protein>
<feature type="chain" id="PRO_5004013746" evidence="2">
    <location>
        <begin position="28"/>
        <end position="154"/>
    </location>
</feature>
<feature type="compositionally biased region" description="Acidic residues" evidence="1">
    <location>
        <begin position="133"/>
        <end position="154"/>
    </location>
</feature>
<keyword evidence="4" id="KW-1185">Reference proteome</keyword>
<reference evidence="3" key="2">
    <citation type="submission" date="2015-06" db="UniProtKB">
        <authorList>
            <consortium name="EnsemblPlants"/>
        </authorList>
    </citation>
    <scope>IDENTIFICATION</scope>
    <source>
        <strain evidence="3">DM1-3 516 R44</strain>
    </source>
</reference>
<evidence type="ECO:0000313" key="4">
    <source>
        <dbReference type="Proteomes" id="UP000011115"/>
    </source>
</evidence>
<dbReference type="InParanoid" id="M1DHE4"/>
<evidence type="ECO:0000313" key="3">
    <source>
        <dbReference type="EnsemblPlants" id="PGSC0003DMT400089081"/>
    </source>
</evidence>
<evidence type="ECO:0000256" key="2">
    <source>
        <dbReference type="SAM" id="SignalP"/>
    </source>
</evidence>
<accession>M1DHE4</accession>
<reference evidence="4" key="1">
    <citation type="journal article" date="2011" name="Nature">
        <title>Genome sequence and analysis of the tuber crop potato.</title>
        <authorList>
            <consortium name="The Potato Genome Sequencing Consortium"/>
        </authorList>
    </citation>
    <scope>NUCLEOTIDE SEQUENCE [LARGE SCALE GENOMIC DNA]</scope>
    <source>
        <strain evidence="4">cv. DM1-3 516 R44</strain>
    </source>
</reference>
<sequence>MRFCFALAILGVCQCVLLWVEVTISSSQRPNKEVAISSNRKCVRSGNLPPAPVFPRGQTRRFRVKATPKKERLGIRSTPRPLIFLMEVNMRYLLKDHAKALLDIGPEFRKPTENDIPTDEENLRTGSDVEFNSNEEIDPIQAEAEADGGDIIED</sequence>
<dbReference type="EnsemblPlants" id="PGSC0003DMT400089081">
    <property type="protein sequence ID" value="PGSC0003DMT400089081"/>
    <property type="gene ID" value="PGSC0003DMG400038652"/>
</dbReference>
<dbReference type="HOGENOM" id="CLU_1707367_0_0_1"/>
<dbReference type="PaxDb" id="4113-PGSC0003DMT400089081"/>
<organism evidence="3 4">
    <name type="scientific">Solanum tuberosum</name>
    <name type="common">Potato</name>
    <dbReference type="NCBI Taxonomy" id="4113"/>
    <lineage>
        <taxon>Eukaryota</taxon>
        <taxon>Viridiplantae</taxon>
        <taxon>Streptophyta</taxon>
        <taxon>Embryophyta</taxon>
        <taxon>Tracheophyta</taxon>
        <taxon>Spermatophyta</taxon>
        <taxon>Magnoliopsida</taxon>
        <taxon>eudicotyledons</taxon>
        <taxon>Gunneridae</taxon>
        <taxon>Pentapetalae</taxon>
        <taxon>asterids</taxon>
        <taxon>lamiids</taxon>
        <taxon>Solanales</taxon>
        <taxon>Solanaceae</taxon>
        <taxon>Solanoideae</taxon>
        <taxon>Solaneae</taxon>
        <taxon>Solanum</taxon>
    </lineage>
</organism>
<name>M1DHE4_SOLTU</name>
<evidence type="ECO:0000256" key="1">
    <source>
        <dbReference type="SAM" id="MobiDB-lite"/>
    </source>
</evidence>
<proteinExistence type="predicted"/>
<dbReference type="Proteomes" id="UP000011115">
    <property type="component" value="Unassembled WGS sequence"/>
</dbReference>
<feature type="region of interest" description="Disordered" evidence="1">
    <location>
        <begin position="108"/>
        <end position="154"/>
    </location>
</feature>
<dbReference type="Gramene" id="PGSC0003DMT400089081">
    <property type="protein sequence ID" value="PGSC0003DMT400089081"/>
    <property type="gene ID" value="PGSC0003DMG400038652"/>
</dbReference>
<feature type="signal peptide" evidence="2">
    <location>
        <begin position="1"/>
        <end position="27"/>
    </location>
</feature>
<dbReference type="AlphaFoldDB" id="M1DHE4"/>
<keyword evidence="2" id="KW-0732">Signal</keyword>